<evidence type="ECO:0000256" key="1">
    <source>
        <dbReference type="SAM" id="SignalP"/>
    </source>
</evidence>
<accession>A0A1L3IA75</accession>
<feature type="chain" id="PRO_5012430838" description="Integral membrane protein" evidence="1">
    <location>
        <begin position="21"/>
        <end position="85"/>
    </location>
</feature>
<dbReference type="KEGG" id="php:PhaeoP97_03610"/>
<dbReference type="EMBL" id="CP016365">
    <property type="protein sequence ID" value="APG48962.1"/>
    <property type="molecule type" value="Genomic_DNA"/>
</dbReference>
<reference evidence="3" key="1">
    <citation type="submission" date="2016-07" db="EMBL/GenBank/DDBJ databases">
        <title>Phaeobacter portensis sp. nov., a tropodithietic acid producing bacterium isolated from a German harbor.</title>
        <authorList>
            <person name="Freese H.M."/>
            <person name="Bunk B."/>
            <person name="Breider S."/>
            <person name="Brinkhoff T."/>
        </authorList>
    </citation>
    <scope>NUCLEOTIDE SEQUENCE [LARGE SCALE GENOMIC DNA]</scope>
    <source>
        <strain evidence="3">P97</strain>
        <plasmid evidence="3">pp97_a</plasmid>
    </source>
</reference>
<evidence type="ECO:0000313" key="2">
    <source>
        <dbReference type="EMBL" id="APG48962.1"/>
    </source>
</evidence>
<keyword evidence="3" id="KW-1185">Reference proteome</keyword>
<feature type="signal peptide" evidence="1">
    <location>
        <begin position="1"/>
        <end position="20"/>
    </location>
</feature>
<evidence type="ECO:0008006" key="4">
    <source>
        <dbReference type="Google" id="ProtNLM"/>
    </source>
</evidence>
<protein>
    <recommendedName>
        <fullName evidence="4">Integral membrane protein</fullName>
    </recommendedName>
</protein>
<sequence length="85" mass="8878" precursor="true">MRRIIVAMLALGLAVQTGYAQTTQRQDNQFDCDDDSNAEEEDCLLLIEPVAGQFAPMIAPAIGLFGLALIAGIGSSGSTSTTSTD</sequence>
<proteinExistence type="predicted"/>
<organism evidence="2 3">
    <name type="scientific">Phaeobacter porticola</name>
    <dbReference type="NCBI Taxonomy" id="1844006"/>
    <lineage>
        <taxon>Bacteria</taxon>
        <taxon>Pseudomonadati</taxon>
        <taxon>Pseudomonadota</taxon>
        <taxon>Alphaproteobacteria</taxon>
        <taxon>Rhodobacterales</taxon>
        <taxon>Roseobacteraceae</taxon>
        <taxon>Phaeobacter</taxon>
    </lineage>
</organism>
<keyword evidence="2" id="KW-0614">Plasmid</keyword>
<evidence type="ECO:0000313" key="3">
    <source>
        <dbReference type="Proteomes" id="UP000183859"/>
    </source>
</evidence>
<dbReference type="OrthoDB" id="7667914at2"/>
<geneLocation type="plasmid" evidence="3">
    <name>pp97_a</name>
</geneLocation>
<gene>
    <name evidence="2" type="ORF">PhaeoP97_03610</name>
</gene>
<keyword evidence="1" id="KW-0732">Signal</keyword>
<dbReference type="RefSeq" id="WP_072506605.1">
    <property type="nucleotide sequence ID" value="NZ_CP016365.1"/>
</dbReference>
<dbReference type="AlphaFoldDB" id="A0A1L3IA75"/>
<dbReference type="Proteomes" id="UP000183859">
    <property type="component" value="Plasmid pP97_a"/>
</dbReference>
<name>A0A1L3IA75_9RHOB</name>